<keyword evidence="3" id="KW-1185">Reference proteome</keyword>
<evidence type="ECO:0000313" key="2">
    <source>
        <dbReference type="EMBL" id="GMA35006.1"/>
    </source>
</evidence>
<gene>
    <name evidence="2" type="ORF">GCM10025876_12100</name>
</gene>
<evidence type="ECO:0000256" key="1">
    <source>
        <dbReference type="SAM" id="MobiDB-lite"/>
    </source>
</evidence>
<feature type="region of interest" description="Disordered" evidence="1">
    <location>
        <begin position="288"/>
        <end position="347"/>
    </location>
</feature>
<reference evidence="3" key="1">
    <citation type="journal article" date="2019" name="Int. J. Syst. Evol. Microbiol.">
        <title>The Global Catalogue of Microorganisms (GCM) 10K type strain sequencing project: providing services to taxonomists for standard genome sequencing and annotation.</title>
        <authorList>
            <consortium name="The Broad Institute Genomics Platform"/>
            <consortium name="The Broad Institute Genome Sequencing Center for Infectious Disease"/>
            <person name="Wu L."/>
            <person name="Ma J."/>
        </authorList>
    </citation>
    <scope>NUCLEOTIDE SEQUENCE [LARGE SCALE GENOMIC DNA]</scope>
    <source>
        <strain evidence="3">NBRC 112299</strain>
    </source>
</reference>
<dbReference type="EMBL" id="BSUN01000001">
    <property type="protein sequence ID" value="GMA35006.1"/>
    <property type="molecule type" value="Genomic_DNA"/>
</dbReference>
<organism evidence="2 3">
    <name type="scientific">Demequina litorisediminis</name>
    <dbReference type="NCBI Taxonomy" id="1849022"/>
    <lineage>
        <taxon>Bacteria</taxon>
        <taxon>Bacillati</taxon>
        <taxon>Actinomycetota</taxon>
        <taxon>Actinomycetes</taxon>
        <taxon>Micrococcales</taxon>
        <taxon>Demequinaceae</taxon>
        <taxon>Demequina</taxon>
    </lineage>
</organism>
<protein>
    <submittedName>
        <fullName evidence="2">Uncharacterized protein</fullName>
    </submittedName>
</protein>
<evidence type="ECO:0000313" key="3">
    <source>
        <dbReference type="Proteomes" id="UP001157125"/>
    </source>
</evidence>
<proteinExistence type="predicted"/>
<feature type="compositionally biased region" description="Basic and acidic residues" evidence="1">
    <location>
        <begin position="304"/>
        <end position="315"/>
    </location>
</feature>
<comment type="caution">
    <text evidence="2">The sequence shown here is derived from an EMBL/GenBank/DDBJ whole genome shotgun (WGS) entry which is preliminary data.</text>
</comment>
<name>A0ABQ6IBD4_9MICO</name>
<accession>A0ABQ6IBD4</accession>
<dbReference type="Proteomes" id="UP001157125">
    <property type="component" value="Unassembled WGS sequence"/>
</dbReference>
<sequence>MRVPRGRIAGTEVRRVTRSGMSDSMPSTACPSAILASISEAAGTSFTSLGGTRADVVGQQQFAARRRPQALHVRQRALVRDRERADRVHLVAKELDAHGVRVGGREHVNDPAAHGELATLLHHVDTGVRRGAEGVGKVGEVALVPHLEVDGFEIRQARHDGLQQRADGRDHHLHGRDARLGFHDAGVDDPAQRREAARHGVGAGAQALVRQRLPGGQDGNAGRVAVATERGGERVGVSARGSHHQERAVELGVRHQRGSGGRCRGEVRAVRERARSQGGEQGLERLVHKSPGMPMDRNLRHSHPKDPHRLPRYGETEVTGETGIGRMSVTPAPGVTSHLGNRPASGT</sequence>